<dbReference type="InterPro" id="IPR029787">
    <property type="entry name" value="Nucleotide_cyclase"/>
</dbReference>
<dbReference type="InterPro" id="IPR039420">
    <property type="entry name" value="WalR-like"/>
</dbReference>
<dbReference type="GO" id="GO:0032993">
    <property type="term" value="C:protein-DNA complex"/>
    <property type="evidence" value="ECO:0007669"/>
    <property type="project" value="TreeGrafter"/>
</dbReference>
<dbReference type="GO" id="GO:0009190">
    <property type="term" value="P:cyclic nucleotide biosynthetic process"/>
    <property type="evidence" value="ECO:0007669"/>
    <property type="project" value="InterPro"/>
</dbReference>
<dbReference type="CDD" id="cd07302">
    <property type="entry name" value="CHD"/>
    <property type="match status" value="1"/>
</dbReference>
<dbReference type="GO" id="GO:0000976">
    <property type="term" value="F:transcription cis-regulatory region binding"/>
    <property type="evidence" value="ECO:0007669"/>
    <property type="project" value="TreeGrafter"/>
</dbReference>
<evidence type="ECO:0000313" key="10">
    <source>
        <dbReference type="Proteomes" id="UP000004947"/>
    </source>
</evidence>
<feature type="domain" description="Response regulatory" evidence="7">
    <location>
        <begin position="14"/>
        <end position="130"/>
    </location>
</feature>
<dbReference type="PANTHER" id="PTHR48111">
    <property type="entry name" value="REGULATOR OF RPOS"/>
    <property type="match status" value="1"/>
</dbReference>
<dbReference type="InterPro" id="IPR011006">
    <property type="entry name" value="CheY-like_superfamily"/>
</dbReference>
<dbReference type="PROSITE" id="PS50125">
    <property type="entry name" value="GUANYLATE_CYCLASE_2"/>
    <property type="match status" value="1"/>
</dbReference>
<feature type="modified residue" description="4-aspartylphosphate" evidence="6">
    <location>
        <position position="63"/>
    </location>
</feature>
<sequence>MQLKDSLKDNGQHTVLIVDDLEDNVFILKSLLVSQNYKVLGAYTGRMALELCFEHKPDLVLLDLSLPDINGVEVLQEIRQEPSLINTGIIILTATSSSDALINGFMLGADDFIKKPYHHLEMLARMQATLKLRDTYAQLRDVNDQLDSINRDLEGTVKSQVEEIEKSNRFKRFMAPQVIDSFMTESKDLLSISERRKLTVLFLDLRGFTAYANSASPDSLMTGLQHFHKTIGPVIFKHQATIERFTGDGLMCIIGAPNDIPDHSTVALDMAREIRDVYETEKSENGDLLPLDMSMGIATGEATTGTIGFEGRLDYAAIGPVTNMAARLCAKAGPNEILISHNVCNQIASKDGVSFVEEAEIKGFDYKVKYYSA</sequence>
<evidence type="ECO:0000256" key="2">
    <source>
        <dbReference type="ARBA" id="ARBA00023012"/>
    </source>
</evidence>
<evidence type="ECO:0000313" key="9">
    <source>
        <dbReference type="EMBL" id="EDM27874.1"/>
    </source>
</evidence>
<evidence type="ECO:0000256" key="6">
    <source>
        <dbReference type="PROSITE-ProRule" id="PRU00169"/>
    </source>
</evidence>
<keyword evidence="10" id="KW-1185">Reference proteome</keyword>
<keyword evidence="4" id="KW-0238">DNA-binding</keyword>
<comment type="caution">
    <text evidence="9">The sequence shown here is derived from an EMBL/GenBank/DDBJ whole genome shotgun (WGS) entry which is preliminary data.</text>
</comment>
<gene>
    <name evidence="9" type="ORF">LNTAR_00695</name>
</gene>
<evidence type="ECO:0000256" key="5">
    <source>
        <dbReference type="ARBA" id="ARBA00023163"/>
    </source>
</evidence>
<dbReference type="Gene3D" id="3.40.50.2300">
    <property type="match status" value="1"/>
</dbReference>
<dbReference type="GO" id="GO:0005829">
    <property type="term" value="C:cytosol"/>
    <property type="evidence" value="ECO:0007669"/>
    <property type="project" value="TreeGrafter"/>
</dbReference>
<dbReference type="SUPFAM" id="SSF52172">
    <property type="entry name" value="CheY-like"/>
    <property type="match status" value="1"/>
</dbReference>
<reference evidence="9 10" key="1">
    <citation type="journal article" date="2010" name="J. Bacteriol.">
        <title>Genome sequence of Lentisphaera araneosa HTCC2155T, the type species of the order Lentisphaerales in the phylum Lentisphaerae.</title>
        <authorList>
            <person name="Thrash J.C."/>
            <person name="Cho J.C."/>
            <person name="Vergin K.L."/>
            <person name="Morris R.M."/>
            <person name="Giovannoni S.J."/>
        </authorList>
    </citation>
    <scope>NUCLEOTIDE SEQUENCE [LARGE SCALE GENOMIC DNA]</scope>
    <source>
        <strain evidence="9 10">HTCC2155</strain>
    </source>
</reference>
<organism evidence="9 10">
    <name type="scientific">Lentisphaera araneosa HTCC2155</name>
    <dbReference type="NCBI Taxonomy" id="313628"/>
    <lineage>
        <taxon>Bacteria</taxon>
        <taxon>Pseudomonadati</taxon>
        <taxon>Lentisphaerota</taxon>
        <taxon>Lentisphaeria</taxon>
        <taxon>Lentisphaerales</taxon>
        <taxon>Lentisphaeraceae</taxon>
        <taxon>Lentisphaera</taxon>
    </lineage>
</organism>
<proteinExistence type="predicted"/>
<dbReference type="GO" id="GO:0000156">
    <property type="term" value="F:phosphorelay response regulator activity"/>
    <property type="evidence" value="ECO:0007669"/>
    <property type="project" value="TreeGrafter"/>
</dbReference>
<dbReference type="InterPro" id="IPR001789">
    <property type="entry name" value="Sig_transdc_resp-reg_receiver"/>
</dbReference>
<keyword evidence="5" id="KW-0804">Transcription</keyword>
<dbReference type="eggNOG" id="COG3437">
    <property type="taxonomic scope" value="Bacteria"/>
</dbReference>
<keyword evidence="1 6" id="KW-0597">Phosphoprotein</keyword>
<evidence type="ECO:0000256" key="3">
    <source>
        <dbReference type="ARBA" id="ARBA00023015"/>
    </source>
</evidence>
<dbReference type="OrthoDB" id="5288358at2"/>
<dbReference type="AlphaFoldDB" id="A6DKH6"/>
<dbReference type="GO" id="GO:0006355">
    <property type="term" value="P:regulation of DNA-templated transcription"/>
    <property type="evidence" value="ECO:0007669"/>
    <property type="project" value="TreeGrafter"/>
</dbReference>
<dbReference type="SMART" id="SM00448">
    <property type="entry name" value="REC"/>
    <property type="match status" value="1"/>
</dbReference>
<dbReference type="SMART" id="SM00044">
    <property type="entry name" value="CYCc"/>
    <property type="match status" value="1"/>
</dbReference>
<evidence type="ECO:0000256" key="1">
    <source>
        <dbReference type="ARBA" id="ARBA00022553"/>
    </source>
</evidence>
<dbReference type="SUPFAM" id="SSF55073">
    <property type="entry name" value="Nucleotide cyclase"/>
    <property type="match status" value="1"/>
</dbReference>
<dbReference type="Proteomes" id="UP000004947">
    <property type="component" value="Unassembled WGS sequence"/>
</dbReference>
<dbReference type="CDD" id="cd17574">
    <property type="entry name" value="REC_OmpR"/>
    <property type="match status" value="1"/>
</dbReference>
<dbReference type="PROSITE" id="PS50110">
    <property type="entry name" value="RESPONSE_REGULATORY"/>
    <property type="match status" value="1"/>
</dbReference>
<dbReference type="Pfam" id="PF00211">
    <property type="entry name" value="Guanylate_cyc"/>
    <property type="match status" value="1"/>
</dbReference>
<name>A6DKH6_9BACT</name>
<dbReference type="eggNOG" id="COG2114">
    <property type="taxonomic scope" value="Bacteria"/>
</dbReference>
<accession>A6DKH6</accession>
<keyword evidence="3" id="KW-0805">Transcription regulation</keyword>
<evidence type="ECO:0000259" key="8">
    <source>
        <dbReference type="PROSITE" id="PS50125"/>
    </source>
</evidence>
<dbReference type="PANTHER" id="PTHR48111:SF1">
    <property type="entry name" value="TWO-COMPONENT RESPONSE REGULATOR ORR33"/>
    <property type="match status" value="1"/>
</dbReference>
<dbReference type="Pfam" id="PF00072">
    <property type="entry name" value="Response_reg"/>
    <property type="match status" value="1"/>
</dbReference>
<dbReference type="RefSeq" id="WP_007278388.1">
    <property type="nucleotide sequence ID" value="NZ_ABCK01000007.1"/>
</dbReference>
<dbReference type="InterPro" id="IPR001054">
    <property type="entry name" value="A/G_cyclase"/>
</dbReference>
<keyword evidence="2" id="KW-0902">Two-component regulatory system</keyword>
<dbReference type="EMBL" id="ABCK01000007">
    <property type="protein sequence ID" value="EDM27874.1"/>
    <property type="molecule type" value="Genomic_DNA"/>
</dbReference>
<evidence type="ECO:0000259" key="7">
    <source>
        <dbReference type="PROSITE" id="PS50110"/>
    </source>
</evidence>
<protein>
    <submittedName>
        <fullName evidence="9">Adenylyl cyclase class-3/4/guanylyl cyclase</fullName>
    </submittedName>
</protein>
<dbReference type="Gene3D" id="3.30.70.1230">
    <property type="entry name" value="Nucleotide cyclase"/>
    <property type="match status" value="1"/>
</dbReference>
<feature type="domain" description="Guanylate cyclase" evidence="8">
    <location>
        <begin position="199"/>
        <end position="329"/>
    </location>
</feature>
<dbReference type="GO" id="GO:0004016">
    <property type="term" value="F:adenylate cyclase activity"/>
    <property type="evidence" value="ECO:0007669"/>
    <property type="project" value="UniProtKB-ARBA"/>
</dbReference>
<dbReference type="STRING" id="313628.LNTAR_00695"/>
<evidence type="ECO:0000256" key="4">
    <source>
        <dbReference type="ARBA" id="ARBA00023125"/>
    </source>
</evidence>